<evidence type="ECO:0000256" key="1">
    <source>
        <dbReference type="SAM" id="MobiDB-lite"/>
    </source>
</evidence>
<dbReference type="Proteomes" id="UP000005446">
    <property type="component" value="Unassembled WGS sequence"/>
</dbReference>
<protein>
    <submittedName>
        <fullName evidence="3">Uncharacterized protein</fullName>
    </submittedName>
</protein>
<accession>H0EV55</accession>
<feature type="region of interest" description="Disordered" evidence="1">
    <location>
        <begin position="164"/>
        <end position="183"/>
    </location>
</feature>
<organism evidence="3 4">
    <name type="scientific">Glarea lozoyensis (strain ATCC 74030 / MF5533)</name>
    <dbReference type="NCBI Taxonomy" id="1104152"/>
    <lineage>
        <taxon>Eukaryota</taxon>
        <taxon>Fungi</taxon>
        <taxon>Dikarya</taxon>
        <taxon>Ascomycota</taxon>
        <taxon>Pezizomycotina</taxon>
        <taxon>Leotiomycetes</taxon>
        <taxon>Helotiales</taxon>
        <taxon>Helotiaceae</taxon>
        <taxon>Glarea</taxon>
    </lineage>
</organism>
<keyword evidence="2" id="KW-1133">Transmembrane helix</keyword>
<keyword evidence="2" id="KW-0472">Membrane</keyword>
<evidence type="ECO:0000256" key="2">
    <source>
        <dbReference type="SAM" id="Phobius"/>
    </source>
</evidence>
<dbReference type="AlphaFoldDB" id="H0EV55"/>
<dbReference type="HOGENOM" id="CLU_1204877_0_0_1"/>
<evidence type="ECO:0000313" key="4">
    <source>
        <dbReference type="Proteomes" id="UP000005446"/>
    </source>
</evidence>
<feature type="transmembrane region" description="Helical" evidence="2">
    <location>
        <begin position="202"/>
        <end position="228"/>
    </location>
</feature>
<gene>
    <name evidence="3" type="ORF">M7I_6648</name>
</gene>
<dbReference type="OrthoDB" id="3549067at2759"/>
<comment type="caution">
    <text evidence="3">The sequence shown here is derived from an EMBL/GenBank/DDBJ whole genome shotgun (WGS) entry which is preliminary data.</text>
</comment>
<name>H0EV55_GLAL7</name>
<dbReference type="EMBL" id="AGUE01000186">
    <property type="protein sequence ID" value="EHK97596.1"/>
    <property type="molecule type" value="Genomic_DNA"/>
</dbReference>
<keyword evidence="4" id="KW-1185">Reference proteome</keyword>
<sequence length="230" mass="26554">MPIFVPVQCEITPLPRLSKRSTLSEPMLDRKVAHSQAWFEAMLIVQGQLAQGTHPEILERRIKEELNRYTFVGIPTLGDYEEFCPVQIERLEFEIMMYYRFNEFDSVLHIVSDADSMKAINDLPERDFKGLRAIWKSVSQEIENKYMGKSQFIGYTSFSDMFDRKSGDPHRTEEGGSSCSSSFAEQGFGTLKRRKTCKLQGWCIVVIWSHFAQLLVSLNGIWVLYITFLG</sequence>
<evidence type="ECO:0000313" key="3">
    <source>
        <dbReference type="EMBL" id="EHK97596.1"/>
    </source>
</evidence>
<dbReference type="InParanoid" id="H0EV55"/>
<keyword evidence="2" id="KW-0812">Transmembrane</keyword>
<feature type="compositionally biased region" description="Basic and acidic residues" evidence="1">
    <location>
        <begin position="164"/>
        <end position="174"/>
    </location>
</feature>
<reference evidence="3 4" key="1">
    <citation type="journal article" date="2012" name="Eukaryot. Cell">
        <title>Genome sequence of the fungus Glarea lozoyensis: the first genome sequence of a species from the Helotiaceae family.</title>
        <authorList>
            <person name="Youssar L."/>
            <person name="Gruening B.A."/>
            <person name="Erxleben A."/>
            <person name="Guenther S."/>
            <person name="Huettel W."/>
        </authorList>
    </citation>
    <scope>NUCLEOTIDE SEQUENCE [LARGE SCALE GENOMIC DNA]</scope>
    <source>
        <strain evidence="4">ATCC 74030 / MF5533</strain>
    </source>
</reference>
<proteinExistence type="predicted"/>